<keyword evidence="2" id="KW-0732">Signal</keyword>
<comment type="caution">
    <text evidence="3">The sequence shown here is derived from an EMBL/GenBank/DDBJ whole genome shotgun (WGS) entry which is preliminary data.</text>
</comment>
<feature type="compositionally biased region" description="Low complexity" evidence="1">
    <location>
        <begin position="32"/>
        <end position="54"/>
    </location>
</feature>
<dbReference type="RefSeq" id="WP_110401755.1">
    <property type="nucleotide sequence ID" value="NZ_QJJS01000016.1"/>
</dbReference>
<accession>A0A318GXM1</accession>
<organism evidence="3 4">
    <name type="scientific">Sphaerotilus hippei</name>
    <dbReference type="NCBI Taxonomy" id="744406"/>
    <lineage>
        <taxon>Bacteria</taxon>
        <taxon>Pseudomonadati</taxon>
        <taxon>Pseudomonadota</taxon>
        <taxon>Betaproteobacteria</taxon>
        <taxon>Burkholderiales</taxon>
        <taxon>Sphaerotilaceae</taxon>
        <taxon>Sphaerotilus</taxon>
    </lineage>
</organism>
<sequence>MNRLRTCLATVTLLLGVSALPALASSTAASSASDSASTSVGSLSTSIGKSSESSTGDKDVAAGDYRVLDVATLAERPGQVRLRLQALADPQAAAAAAADEFFLYLPQQTFEQGRLARGEVVSARARAYGLEFARADTREAFYLVLRDDWHHELGSRAVVL</sequence>
<dbReference type="Proteomes" id="UP000247811">
    <property type="component" value="Unassembled WGS sequence"/>
</dbReference>
<keyword evidence="4" id="KW-1185">Reference proteome</keyword>
<evidence type="ECO:0000256" key="1">
    <source>
        <dbReference type="SAM" id="MobiDB-lite"/>
    </source>
</evidence>
<feature type="chain" id="PRO_5016440216" evidence="2">
    <location>
        <begin position="25"/>
        <end position="160"/>
    </location>
</feature>
<proteinExistence type="predicted"/>
<name>A0A318GXM1_9BURK</name>
<evidence type="ECO:0000256" key="2">
    <source>
        <dbReference type="SAM" id="SignalP"/>
    </source>
</evidence>
<dbReference type="AlphaFoldDB" id="A0A318GXM1"/>
<evidence type="ECO:0000313" key="4">
    <source>
        <dbReference type="Proteomes" id="UP000247811"/>
    </source>
</evidence>
<gene>
    <name evidence="3" type="ORF">C7444_11628</name>
</gene>
<reference evidence="3 4" key="1">
    <citation type="submission" date="2018-05" db="EMBL/GenBank/DDBJ databases">
        <title>Genomic Encyclopedia of Type Strains, Phase IV (KMG-IV): sequencing the most valuable type-strain genomes for metagenomic binning, comparative biology and taxonomic classification.</title>
        <authorList>
            <person name="Goeker M."/>
        </authorList>
    </citation>
    <scope>NUCLEOTIDE SEQUENCE [LARGE SCALE GENOMIC DNA]</scope>
    <source>
        <strain evidence="3 4">DSM 566</strain>
    </source>
</reference>
<dbReference type="OrthoDB" id="8592283at2"/>
<feature type="region of interest" description="Disordered" evidence="1">
    <location>
        <begin position="32"/>
        <end position="57"/>
    </location>
</feature>
<feature type="signal peptide" evidence="2">
    <location>
        <begin position="1"/>
        <end position="24"/>
    </location>
</feature>
<evidence type="ECO:0000313" key="3">
    <source>
        <dbReference type="EMBL" id="PXW93995.1"/>
    </source>
</evidence>
<protein>
    <submittedName>
        <fullName evidence="3">Uncharacterized protein</fullName>
    </submittedName>
</protein>
<dbReference type="EMBL" id="QJJS01000016">
    <property type="protein sequence ID" value="PXW93995.1"/>
    <property type="molecule type" value="Genomic_DNA"/>
</dbReference>